<dbReference type="InterPro" id="IPR011549">
    <property type="entry name" value="RibD_C"/>
</dbReference>
<comment type="caution">
    <text evidence="17">The sequence shown here is derived from an EMBL/GenBank/DDBJ whole genome shotgun (WGS) entry which is preliminary data.</text>
</comment>
<comment type="similarity">
    <text evidence="5 12">In the C-terminal section; belongs to the HTP reductase family.</text>
</comment>
<feature type="binding site" evidence="15">
    <location>
        <position position="83"/>
    </location>
    <ligand>
        <name>Zn(2+)</name>
        <dbReference type="ChEBI" id="CHEBI:29105"/>
        <note>catalytic</note>
    </ligand>
</feature>
<organism evidence="17 18">
    <name type="scientific">Paracidovorax anthurii</name>
    <dbReference type="NCBI Taxonomy" id="78229"/>
    <lineage>
        <taxon>Bacteria</taxon>
        <taxon>Pseudomonadati</taxon>
        <taxon>Pseudomonadota</taxon>
        <taxon>Betaproteobacteria</taxon>
        <taxon>Burkholderiales</taxon>
        <taxon>Comamonadaceae</taxon>
        <taxon>Paracidovorax</taxon>
    </lineage>
</organism>
<evidence type="ECO:0000256" key="9">
    <source>
        <dbReference type="ARBA" id="ARBA00022857"/>
    </source>
</evidence>
<feature type="binding site" evidence="14">
    <location>
        <position position="301"/>
    </location>
    <ligand>
        <name>substrate</name>
    </ligand>
</feature>
<evidence type="ECO:0000256" key="12">
    <source>
        <dbReference type="PIRNR" id="PIRNR006769"/>
    </source>
</evidence>
<evidence type="ECO:0000256" key="6">
    <source>
        <dbReference type="ARBA" id="ARBA00022619"/>
    </source>
</evidence>
<evidence type="ECO:0000259" key="16">
    <source>
        <dbReference type="PROSITE" id="PS51747"/>
    </source>
</evidence>
<feature type="binding site" evidence="14">
    <location>
        <position position="212"/>
    </location>
    <ligand>
        <name>substrate</name>
    </ligand>
</feature>
<reference evidence="17 18" key="1">
    <citation type="submission" date="2018-06" db="EMBL/GenBank/DDBJ databases">
        <title>Genomic Encyclopedia of Archaeal and Bacterial Type Strains, Phase II (KMG-II): from individual species to whole genera.</title>
        <authorList>
            <person name="Goeker M."/>
        </authorList>
    </citation>
    <scope>NUCLEOTIDE SEQUENCE [LARGE SCALE GENOMIC DNA]</scope>
    <source>
        <strain evidence="17 18">CFPB 3232</strain>
    </source>
</reference>
<feature type="binding site" evidence="14">
    <location>
        <begin position="303"/>
        <end position="309"/>
    </location>
    <ligand>
        <name>NADP(+)</name>
        <dbReference type="ChEBI" id="CHEBI:58349"/>
    </ligand>
</feature>
<dbReference type="InterPro" id="IPR050765">
    <property type="entry name" value="Riboflavin_Biosynth_HTPR"/>
</dbReference>
<evidence type="ECO:0000256" key="4">
    <source>
        <dbReference type="ARBA" id="ARBA00005259"/>
    </source>
</evidence>
<dbReference type="Pfam" id="PF00383">
    <property type="entry name" value="dCMP_cyt_deam_1"/>
    <property type="match status" value="1"/>
</dbReference>
<proteinExistence type="inferred from homology"/>
<accession>A0A328YBM8</accession>
<name>A0A328YBM8_9BURK</name>
<feature type="binding site" evidence="14">
    <location>
        <position position="178"/>
    </location>
    <ligand>
        <name>NADP(+)</name>
        <dbReference type="ChEBI" id="CHEBI:58349"/>
    </ligand>
</feature>
<evidence type="ECO:0000313" key="18">
    <source>
        <dbReference type="Proteomes" id="UP000248856"/>
    </source>
</evidence>
<dbReference type="InterPro" id="IPR002734">
    <property type="entry name" value="RibDG_C"/>
</dbReference>
<gene>
    <name evidence="17" type="ORF">AX018_10955</name>
</gene>
<evidence type="ECO:0000256" key="1">
    <source>
        <dbReference type="ARBA" id="ARBA00002151"/>
    </source>
</evidence>
<evidence type="ECO:0000256" key="2">
    <source>
        <dbReference type="ARBA" id="ARBA00004882"/>
    </source>
</evidence>
<dbReference type="UniPathway" id="UPA00275">
    <property type="reaction ID" value="UER00401"/>
</dbReference>
<keyword evidence="18" id="KW-1185">Reference proteome</keyword>
<comment type="catalytic activity">
    <reaction evidence="12">
        <text>2,5-diamino-6-hydroxy-4-(5-phosphoribosylamino)-pyrimidine + H2O + H(+) = 5-amino-6-(5-phospho-D-ribosylamino)uracil + NH4(+)</text>
        <dbReference type="Rhea" id="RHEA:21868"/>
        <dbReference type="ChEBI" id="CHEBI:15377"/>
        <dbReference type="ChEBI" id="CHEBI:15378"/>
        <dbReference type="ChEBI" id="CHEBI:28938"/>
        <dbReference type="ChEBI" id="CHEBI:58453"/>
        <dbReference type="ChEBI" id="CHEBI:58614"/>
        <dbReference type="EC" id="3.5.4.26"/>
    </reaction>
</comment>
<dbReference type="Proteomes" id="UP000248856">
    <property type="component" value="Unassembled WGS sequence"/>
</dbReference>
<comment type="catalytic activity">
    <reaction evidence="12">
        <text>5-amino-6-(5-phospho-D-ribitylamino)uracil + NADP(+) = 5-amino-6-(5-phospho-D-ribosylamino)uracil + NADPH + H(+)</text>
        <dbReference type="Rhea" id="RHEA:17845"/>
        <dbReference type="ChEBI" id="CHEBI:15378"/>
        <dbReference type="ChEBI" id="CHEBI:57783"/>
        <dbReference type="ChEBI" id="CHEBI:58349"/>
        <dbReference type="ChEBI" id="CHEBI:58421"/>
        <dbReference type="ChEBI" id="CHEBI:58453"/>
        <dbReference type="EC" id="1.1.1.193"/>
    </reaction>
</comment>
<feature type="binding site" evidence="14">
    <location>
        <position position="204"/>
    </location>
    <ligand>
        <name>NADP(+)</name>
        <dbReference type="ChEBI" id="CHEBI:58349"/>
    </ligand>
</feature>
<dbReference type="PANTHER" id="PTHR38011:SF7">
    <property type="entry name" value="2,5-DIAMINO-6-RIBOSYLAMINO-4(3H)-PYRIMIDINONE 5'-PHOSPHATE REDUCTASE"/>
    <property type="match status" value="1"/>
</dbReference>
<evidence type="ECO:0000256" key="10">
    <source>
        <dbReference type="ARBA" id="ARBA00023002"/>
    </source>
</evidence>
<comment type="pathway">
    <text evidence="2 12">Cofactor biosynthesis; riboflavin biosynthesis; 5-amino-6-(D-ribitylamino)uracil from GTP: step 2/4.</text>
</comment>
<keyword evidence="7 12" id="KW-0479">Metal-binding</keyword>
<dbReference type="InterPro" id="IPR016193">
    <property type="entry name" value="Cytidine_deaminase-like"/>
</dbReference>
<evidence type="ECO:0000256" key="8">
    <source>
        <dbReference type="ARBA" id="ARBA00022833"/>
    </source>
</evidence>
<feature type="binding site" evidence="15">
    <location>
        <position position="92"/>
    </location>
    <ligand>
        <name>Zn(2+)</name>
        <dbReference type="ChEBI" id="CHEBI:29105"/>
        <note>catalytic</note>
    </ligand>
</feature>
<dbReference type="SUPFAM" id="SSF53597">
    <property type="entry name" value="Dihydrofolate reductase-like"/>
    <property type="match status" value="1"/>
</dbReference>
<dbReference type="GO" id="GO:0008270">
    <property type="term" value="F:zinc ion binding"/>
    <property type="evidence" value="ECO:0007669"/>
    <property type="project" value="InterPro"/>
</dbReference>
<dbReference type="PROSITE" id="PS51747">
    <property type="entry name" value="CYT_DCMP_DEAMINASES_2"/>
    <property type="match status" value="1"/>
</dbReference>
<evidence type="ECO:0000256" key="13">
    <source>
        <dbReference type="PIRSR" id="PIRSR006769-1"/>
    </source>
</evidence>
<keyword evidence="9 12" id="KW-0521">NADP</keyword>
<dbReference type="NCBIfam" id="TIGR00326">
    <property type="entry name" value="eubact_ribD"/>
    <property type="match status" value="1"/>
</dbReference>
<comment type="function">
    <text evidence="1 12">Converts 2,5-diamino-6-(ribosylamino)-4(3h)-pyrimidinone 5'-phosphate into 5-amino-6-(ribosylamino)-2,4(1h,3h)-pyrimidinedione 5'-phosphate.</text>
</comment>
<feature type="active site" description="Proton donor" evidence="13">
    <location>
        <position position="57"/>
    </location>
</feature>
<feature type="binding site" evidence="14">
    <location>
        <position position="192"/>
    </location>
    <ligand>
        <name>substrate</name>
    </ligand>
</feature>
<comment type="pathway">
    <text evidence="3 12">Cofactor biosynthesis; riboflavin biosynthesis; 5-amino-6-(D-ribitylamino)uracil from GTP: step 3/4.</text>
</comment>
<dbReference type="Gene3D" id="3.40.430.10">
    <property type="entry name" value="Dihydrofolate Reductase, subunit A"/>
    <property type="match status" value="1"/>
</dbReference>
<dbReference type="PROSITE" id="PS00903">
    <property type="entry name" value="CYT_DCMP_DEAMINASES_1"/>
    <property type="match status" value="1"/>
</dbReference>
<dbReference type="Gene3D" id="3.40.140.10">
    <property type="entry name" value="Cytidine Deaminase, domain 2"/>
    <property type="match status" value="1"/>
</dbReference>
<keyword evidence="6 12" id="KW-0686">Riboflavin biosynthesis</keyword>
<evidence type="ECO:0000256" key="7">
    <source>
        <dbReference type="ARBA" id="ARBA00022723"/>
    </source>
</evidence>
<feature type="binding site" evidence="15">
    <location>
        <position position="55"/>
    </location>
    <ligand>
        <name>Zn(2+)</name>
        <dbReference type="ChEBI" id="CHEBI:29105"/>
        <note>catalytic</note>
    </ligand>
</feature>
<feature type="binding site" evidence="14">
    <location>
        <position position="215"/>
    </location>
    <ligand>
        <name>substrate</name>
    </ligand>
</feature>
<protein>
    <recommendedName>
        <fullName evidence="12">Riboflavin biosynthesis protein RibD</fullName>
    </recommendedName>
    <domain>
        <recommendedName>
            <fullName evidence="12">Diaminohydroxyphosphoribosylaminopyrimidine deaminase</fullName>
            <shortName evidence="12">DRAP deaminase</shortName>
            <ecNumber evidence="12">3.5.4.26</ecNumber>
        </recommendedName>
        <alternativeName>
            <fullName evidence="12">Riboflavin-specific deaminase</fullName>
        </alternativeName>
    </domain>
    <domain>
        <recommendedName>
            <fullName evidence="12">5-amino-6-(5-phosphoribosylamino)uracil reductase</fullName>
            <ecNumber evidence="12">1.1.1.193</ecNumber>
        </recommendedName>
        <alternativeName>
            <fullName evidence="12">HTP reductase</fullName>
        </alternativeName>
    </domain>
</protein>
<keyword evidence="8 12" id="KW-0862">Zinc</keyword>
<dbReference type="GO" id="GO:0050661">
    <property type="term" value="F:NADP binding"/>
    <property type="evidence" value="ECO:0007669"/>
    <property type="project" value="InterPro"/>
</dbReference>
<feature type="binding site" evidence="14">
    <location>
        <position position="208"/>
    </location>
    <ligand>
        <name>NADP(+)</name>
        <dbReference type="ChEBI" id="CHEBI:58349"/>
    </ligand>
</feature>
<dbReference type="PANTHER" id="PTHR38011">
    <property type="entry name" value="DIHYDROFOLATE REDUCTASE FAMILY PROTEIN (AFU_ORTHOLOGUE AFUA_8G06820)"/>
    <property type="match status" value="1"/>
</dbReference>
<evidence type="ECO:0000313" key="17">
    <source>
        <dbReference type="EMBL" id="RAR71441.1"/>
    </source>
</evidence>
<dbReference type="RefSeq" id="WP_245951817.1">
    <property type="nucleotide sequence ID" value="NZ_QLTA01000095.1"/>
</dbReference>
<dbReference type="InterPro" id="IPR004794">
    <property type="entry name" value="Eubact_RibD"/>
</dbReference>
<feature type="domain" description="CMP/dCMP-type deaminase" evidence="16">
    <location>
        <begin position="5"/>
        <end position="131"/>
    </location>
</feature>
<dbReference type="EC" id="3.5.4.26" evidence="12"/>
<dbReference type="InterPro" id="IPR002125">
    <property type="entry name" value="CMP_dCMP_dom"/>
</dbReference>
<dbReference type="GO" id="GO:0008835">
    <property type="term" value="F:diaminohydroxyphosphoribosylaminopyrimidine deaminase activity"/>
    <property type="evidence" value="ECO:0007669"/>
    <property type="project" value="UniProtKB-EC"/>
</dbReference>
<dbReference type="InterPro" id="IPR024072">
    <property type="entry name" value="DHFR-like_dom_sf"/>
</dbReference>
<dbReference type="EMBL" id="QLTA01000095">
    <property type="protein sequence ID" value="RAR71441.1"/>
    <property type="molecule type" value="Genomic_DNA"/>
</dbReference>
<feature type="binding site" evidence="14">
    <location>
        <position position="230"/>
    </location>
    <ligand>
        <name>NADP(+)</name>
        <dbReference type="ChEBI" id="CHEBI:58349"/>
    </ligand>
</feature>
<dbReference type="InterPro" id="IPR016192">
    <property type="entry name" value="APOBEC/CMP_deaminase_Zn-bd"/>
</dbReference>
<keyword evidence="11" id="KW-0511">Multifunctional enzyme</keyword>
<dbReference type="GO" id="GO:0008703">
    <property type="term" value="F:5-amino-6-(5-phosphoribosylamino)uracil reductase activity"/>
    <property type="evidence" value="ECO:0007669"/>
    <property type="project" value="UniProtKB-EC"/>
</dbReference>
<dbReference type="NCBIfam" id="TIGR00227">
    <property type="entry name" value="ribD_Cterm"/>
    <property type="match status" value="1"/>
</dbReference>
<comment type="cofactor">
    <cofactor evidence="12 15">
        <name>Zn(2+)</name>
        <dbReference type="ChEBI" id="CHEBI:29105"/>
    </cofactor>
    <text evidence="12 15">Binds 1 zinc ion.</text>
</comment>
<keyword evidence="10 12" id="KW-0560">Oxidoreductase</keyword>
<dbReference type="GO" id="GO:0009231">
    <property type="term" value="P:riboflavin biosynthetic process"/>
    <property type="evidence" value="ECO:0007669"/>
    <property type="project" value="UniProtKB-UniPathway"/>
</dbReference>
<evidence type="ECO:0000256" key="14">
    <source>
        <dbReference type="PIRSR" id="PIRSR006769-2"/>
    </source>
</evidence>
<dbReference type="CDD" id="cd01284">
    <property type="entry name" value="Riboflavin_deaminase-reductase"/>
    <property type="match status" value="1"/>
</dbReference>
<dbReference type="AlphaFoldDB" id="A0A328YBM8"/>
<feature type="binding site" evidence="14">
    <location>
        <position position="162"/>
    </location>
    <ligand>
        <name>NADP(+)</name>
        <dbReference type="ChEBI" id="CHEBI:58349"/>
    </ligand>
</feature>
<evidence type="ECO:0000256" key="15">
    <source>
        <dbReference type="PIRSR" id="PIRSR006769-3"/>
    </source>
</evidence>
<feature type="binding site" evidence="14">
    <location>
        <position position="176"/>
    </location>
    <ligand>
        <name>substrate</name>
    </ligand>
</feature>
<keyword evidence="12" id="KW-0378">Hydrolase</keyword>
<dbReference type="PIRSF" id="PIRSF006769">
    <property type="entry name" value="RibD"/>
    <property type="match status" value="1"/>
</dbReference>
<sequence>MTALFSPKELMGLAHAQAQEGMYRTSPNPRVGCVIADAAGRVLGLGSTQRAGEAHAEVMAMRDAKARGHSMQGAIAYVTLEPCSHQGRTGPCCDALVQAGIGKVVASLPDPNPLVSGRGFARLRAAGVTVEVGPGADEAKALNRGFFSRMVRGIPWVRLKVAASLDGITALPNGRSQWITSEEARKDVHAWRARACAILTGIGTVLADDPRLDVRGLDTPRQPWLAIVDSRLRTPPEAALLRAQARQVVIYTAVRDEGREAALVERGATVVCLPAEEGGRVHLGNMLQDLARRGANELHVEAGAELNGALVTAGAVDEFLVYLAPRLLGQGRGMAHFGPLNALSEGPDLVWHSIGQVGADVRMLAEVRGRAGFF</sequence>
<comment type="similarity">
    <text evidence="4 12">In the N-terminal section; belongs to the cytidine and deoxycytidylate deaminase family.</text>
</comment>
<evidence type="ECO:0000256" key="5">
    <source>
        <dbReference type="ARBA" id="ARBA00007417"/>
    </source>
</evidence>
<dbReference type="EC" id="1.1.1.193" evidence="12"/>
<evidence type="ECO:0000256" key="3">
    <source>
        <dbReference type="ARBA" id="ARBA00004910"/>
    </source>
</evidence>
<evidence type="ECO:0000256" key="11">
    <source>
        <dbReference type="ARBA" id="ARBA00023268"/>
    </source>
</evidence>
<dbReference type="SUPFAM" id="SSF53927">
    <property type="entry name" value="Cytidine deaminase-like"/>
    <property type="match status" value="1"/>
</dbReference>
<dbReference type="Pfam" id="PF01872">
    <property type="entry name" value="RibD_C"/>
    <property type="match status" value="1"/>
</dbReference>